<dbReference type="GeneID" id="20311960"/>
<dbReference type="eggNOG" id="ENOG502SRUP">
    <property type="taxonomic scope" value="Eukaryota"/>
</dbReference>
<evidence type="ECO:0000313" key="3">
    <source>
        <dbReference type="EMBL" id="EHY59329.1"/>
    </source>
</evidence>
<dbReference type="EMBL" id="JH226135">
    <property type="protein sequence ID" value="EHY59329.1"/>
    <property type="molecule type" value="Genomic_DNA"/>
</dbReference>
<reference evidence="3" key="1">
    <citation type="submission" date="2011-07" db="EMBL/GenBank/DDBJ databases">
        <title>The Genome Sequence of Exophiala (Wangiella) dermatitidis NIH/UT8656.</title>
        <authorList>
            <consortium name="The Broad Institute Genome Sequencing Platform"/>
            <person name="Cuomo C."/>
            <person name="Wang Z."/>
            <person name="Hunicke-Smith S."/>
            <person name="Szanislo P.J."/>
            <person name="Earl A."/>
            <person name="Young S.K."/>
            <person name="Zeng Q."/>
            <person name="Gargeya S."/>
            <person name="Fitzgerald M."/>
            <person name="Haas B."/>
            <person name="Abouelleil A."/>
            <person name="Alvarado L."/>
            <person name="Arachchi H.M."/>
            <person name="Berlin A."/>
            <person name="Brown A."/>
            <person name="Chapman S.B."/>
            <person name="Chen Z."/>
            <person name="Dunbar C."/>
            <person name="Freedman E."/>
            <person name="Gearin G."/>
            <person name="Gellesch M."/>
            <person name="Goldberg J."/>
            <person name="Griggs A."/>
            <person name="Gujja S."/>
            <person name="Heiman D."/>
            <person name="Howarth C."/>
            <person name="Larson L."/>
            <person name="Lui A."/>
            <person name="MacDonald P.J.P."/>
            <person name="Montmayeur A."/>
            <person name="Murphy C."/>
            <person name="Neiman D."/>
            <person name="Pearson M."/>
            <person name="Priest M."/>
            <person name="Roberts A."/>
            <person name="Saif S."/>
            <person name="Shea T."/>
            <person name="Shenoy N."/>
            <person name="Sisk P."/>
            <person name="Stolte C."/>
            <person name="Sykes S."/>
            <person name="Wortman J."/>
            <person name="Nusbaum C."/>
            <person name="Birren B."/>
        </authorList>
    </citation>
    <scope>NUCLEOTIDE SEQUENCE</scope>
    <source>
        <strain evidence="3">NIH/UT8656</strain>
    </source>
</reference>
<keyword evidence="4" id="KW-1185">Reference proteome</keyword>
<dbReference type="VEuPathDB" id="FungiDB:HMPREF1120_07321"/>
<feature type="region of interest" description="Disordered" evidence="1">
    <location>
        <begin position="111"/>
        <end position="136"/>
    </location>
</feature>
<dbReference type="InterPro" id="IPR025442">
    <property type="entry name" value="DUF4185"/>
</dbReference>
<evidence type="ECO:0000256" key="1">
    <source>
        <dbReference type="SAM" id="MobiDB-lite"/>
    </source>
</evidence>
<gene>
    <name evidence="3" type="ORF">HMPREF1120_07321</name>
</gene>
<sequence>MTSDSLALATHDPLVVVDPPDLLNENKYPRQFCPLDPNAGEVPSEYAVGITNVVSIDTTTDTTTTTTSGTGSGAGAAAKGIIYYLLNHRPGGNNHILGAGVALVELDASTSSTEYPPTPRIKRLPSPHTSSTSSPLSKHHLWFDGSSEPWYGDICALRWHSHIYAYGHGGDDNPWVYVARVPVTDITTRGLNTYEYWNGEHWQKNPLEKTSIGEKESVFWQINQGQVVYSKFLACLVFVYVDNFMNSRVHLKTSQTPEGPWSDPPVMLYQATPILPKEKMGCIYAAVPHPYFDESGKTLVVTFTNHPNTIQAVRVVFKDTDT</sequence>
<name>H6C6I3_EXODN</name>
<dbReference type="AlphaFoldDB" id="H6C6I3"/>
<dbReference type="RefSeq" id="XP_009159790.1">
    <property type="nucleotide sequence ID" value="XM_009161542.1"/>
</dbReference>
<proteinExistence type="predicted"/>
<dbReference type="Proteomes" id="UP000007304">
    <property type="component" value="Unassembled WGS sequence"/>
</dbReference>
<feature type="compositionally biased region" description="Low complexity" evidence="1">
    <location>
        <begin position="126"/>
        <end position="136"/>
    </location>
</feature>
<dbReference type="OMA" id="DICALRW"/>
<accession>H6C6I3</accession>
<dbReference type="OrthoDB" id="2583188at2759"/>
<evidence type="ECO:0000259" key="2">
    <source>
        <dbReference type="Pfam" id="PF13810"/>
    </source>
</evidence>
<dbReference type="Pfam" id="PF13810">
    <property type="entry name" value="DUF4185"/>
    <property type="match status" value="1"/>
</dbReference>
<organism evidence="3 4">
    <name type="scientific">Exophiala dermatitidis (strain ATCC 34100 / CBS 525.76 / NIH/UT8656)</name>
    <name type="common">Black yeast</name>
    <name type="synonym">Wangiella dermatitidis</name>
    <dbReference type="NCBI Taxonomy" id="858893"/>
    <lineage>
        <taxon>Eukaryota</taxon>
        <taxon>Fungi</taxon>
        <taxon>Dikarya</taxon>
        <taxon>Ascomycota</taxon>
        <taxon>Pezizomycotina</taxon>
        <taxon>Eurotiomycetes</taxon>
        <taxon>Chaetothyriomycetidae</taxon>
        <taxon>Chaetothyriales</taxon>
        <taxon>Herpotrichiellaceae</taxon>
        <taxon>Exophiala</taxon>
    </lineage>
</organism>
<protein>
    <recommendedName>
        <fullName evidence="2">DUF4185 domain-containing protein</fullName>
    </recommendedName>
</protein>
<evidence type="ECO:0000313" key="4">
    <source>
        <dbReference type="Proteomes" id="UP000007304"/>
    </source>
</evidence>
<dbReference type="InParanoid" id="H6C6I3"/>
<dbReference type="HOGENOM" id="CLU_061840_0_0_1"/>
<feature type="domain" description="DUF4185" evidence="2">
    <location>
        <begin position="159"/>
        <end position="306"/>
    </location>
</feature>